<comment type="caution">
    <text evidence="6">Lacks conserved residue(s) required for the propagation of feature annotation.</text>
</comment>
<dbReference type="Gene3D" id="1.10.10.10">
    <property type="entry name" value="Winged helix-like DNA-binding domain superfamily/Winged helix DNA-binding domain"/>
    <property type="match status" value="1"/>
</dbReference>
<evidence type="ECO:0000256" key="4">
    <source>
        <dbReference type="ARBA" id="ARBA00023125"/>
    </source>
</evidence>
<keyword evidence="3" id="KW-0805">Transcription regulation</keyword>
<dbReference type="Gene3D" id="6.10.250.690">
    <property type="match status" value="1"/>
</dbReference>
<feature type="domain" description="Response regulatory" evidence="8">
    <location>
        <begin position="1"/>
        <end position="96"/>
    </location>
</feature>
<name>A0ABN2LVV1_9ACTN</name>
<evidence type="ECO:0000256" key="1">
    <source>
        <dbReference type="ARBA" id="ARBA00022553"/>
    </source>
</evidence>
<comment type="caution">
    <text evidence="10">The sequence shown here is derived from an EMBL/GenBank/DDBJ whole genome shotgun (WGS) entry which is preliminary data.</text>
</comment>
<evidence type="ECO:0000259" key="9">
    <source>
        <dbReference type="PROSITE" id="PS51755"/>
    </source>
</evidence>
<dbReference type="PANTHER" id="PTHR48111:SF1">
    <property type="entry name" value="TWO-COMPONENT RESPONSE REGULATOR ORR33"/>
    <property type="match status" value="1"/>
</dbReference>
<dbReference type="InterPro" id="IPR036388">
    <property type="entry name" value="WH-like_DNA-bd_sf"/>
</dbReference>
<evidence type="ECO:0000313" key="11">
    <source>
        <dbReference type="Proteomes" id="UP001500218"/>
    </source>
</evidence>
<dbReference type="SUPFAM" id="SSF52172">
    <property type="entry name" value="CheY-like"/>
    <property type="match status" value="1"/>
</dbReference>
<accession>A0ABN2LVV1</accession>
<dbReference type="Pfam" id="PF00072">
    <property type="entry name" value="Response_reg"/>
    <property type="match status" value="1"/>
</dbReference>
<feature type="DNA-binding region" description="OmpR/PhoB-type" evidence="7">
    <location>
        <begin position="105"/>
        <end position="204"/>
    </location>
</feature>
<protein>
    <submittedName>
        <fullName evidence="10">Response regulator transcription factor</fullName>
    </submittedName>
</protein>
<dbReference type="InterPro" id="IPR001789">
    <property type="entry name" value="Sig_transdc_resp-reg_receiver"/>
</dbReference>
<evidence type="ECO:0000256" key="6">
    <source>
        <dbReference type="PROSITE-ProRule" id="PRU00169"/>
    </source>
</evidence>
<dbReference type="PANTHER" id="PTHR48111">
    <property type="entry name" value="REGULATOR OF RPOS"/>
    <property type="match status" value="1"/>
</dbReference>
<dbReference type="Proteomes" id="UP001500218">
    <property type="component" value="Unassembled WGS sequence"/>
</dbReference>
<keyword evidence="5" id="KW-0804">Transcription</keyword>
<evidence type="ECO:0000259" key="8">
    <source>
        <dbReference type="PROSITE" id="PS50110"/>
    </source>
</evidence>
<gene>
    <name evidence="10" type="ORF">GCM10009682_23030</name>
</gene>
<dbReference type="InterPro" id="IPR039420">
    <property type="entry name" value="WalR-like"/>
</dbReference>
<dbReference type="Pfam" id="PF00486">
    <property type="entry name" value="Trans_reg_C"/>
    <property type="match status" value="1"/>
</dbReference>
<dbReference type="SUPFAM" id="SSF46894">
    <property type="entry name" value="C-terminal effector domain of the bipartite response regulators"/>
    <property type="match status" value="1"/>
</dbReference>
<keyword evidence="2" id="KW-0902">Two-component regulatory system</keyword>
<dbReference type="SMART" id="SM00448">
    <property type="entry name" value="REC"/>
    <property type="match status" value="1"/>
</dbReference>
<dbReference type="InterPro" id="IPR011006">
    <property type="entry name" value="CheY-like_superfamily"/>
</dbReference>
<dbReference type="PROSITE" id="PS51755">
    <property type="entry name" value="OMPR_PHOB"/>
    <property type="match status" value="1"/>
</dbReference>
<dbReference type="InterPro" id="IPR001867">
    <property type="entry name" value="OmpR/PhoB-type_DNA-bd"/>
</dbReference>
<evidence type="ECO:0000256" key="3">
    <source>
        <dbReference type="ARBA" id="ARBA00023015"/>
    </source>
</evidence>
<dbReference type="SMART" id="SM00862">
    <property type="entry name" value="Trans_reg_C"/>
    <property type="match status" value="1"/>
</dbReference>
<dbReference type="EMBL" id="BAAALT010000058">
    <property type="protein sequence ID" value="GAA1800803.1"/>
    <property type="molecule type" value="Genomic_DNA"/>
</dbReference>
<evidence type="ECO:0000256" key="2">
    <source>
        <dbReference type="ARBA" id="ARBA00023012"/>
    </source>
</evidence>
<feature type="domain" description="OmpR/PhoB-type" evidence="9">
    <location>
        <begin position="105"/>
        <end position="204"/>
    </location>
</feature>
<dbReference type="PROSITE" id="PS50110">
    <property type="entry name" value="RESPONSE_REGULATORY"/>
    <property type="match status" value="1"/>
</dbReference>
<keyword evidence="11" id="KW-1185">Reference proteome</keyword>
<evidence type="ECO:0000256" key="5">
    <source>
        <dbReference type="ARBA" id="ARBA00023163"/>
    </source>
</evidence>
<dbReference type="CDD" id="cd00383">
    <property type="entry name" value="trans_reg_C"/>
    <property type="match status" value="1"/>
</dbReference>
<sequence length="205" mass="22545">MTDEGYAVIATRQGGSAVEVARVNEPELLLLNADLPDVSGVEACRRIRSFSEAYVILIGPDSDGSDRIEGFSAGADDYLVRPYSLAELALRIRALRRRLRPVPTSRVRSYGSLQIDTGAREVTRDGVPVALTKIEFDLLETLSRVPHQTVSRDELLTGIWGSRWPGDDHVVDVHVGNLRRKLGETASAARHVHTVRGVGYRFEAA</sequence>
<reference evidence="10 11" key="1">
    <citation type="journal article" date="2019" name="Int. J. Syst. Evol. Microbiol.">
        <title>The Global Catalogue of Microorganisms (GCM) 10K type strain sequencing project: providing services to taxonomists for standard genome sequencing and annotation.</title>
        <authorList>
            <consortium name="The Broad Institute Genomics Platform"/>
            <consortium name="The Broad Institute Genome Sequencing Center for Infectious Disease"/>
            <person name="Wu L."/>
            <person name="Ma J."/>
        </authorList>
    </citation>
    <scope>NUCLEOTIDE SEQUENCE [LARGE SCALE GENOMIC DNA]</scope>
    <source>
        <strain evidence="10 11">JCM 13250</strain>
    </source>
</reference>
<dbReference type="Gene3D" id="3.40.50.2300">
    <property type="match status" value="1"/>
</dbReference>
<proteinExistence type="predicted"/>
<organism evidence="10 11">
    <name type="scientific">Luedemannella flava</name>
    <dbReference type="NCBI Taxonomy" id="349316"/>
    <lineage>
        <taxon>Bacteria</taxon>
        <taxon>Bacillati</taxon>
        <taxon>Actinomycetota</taxon>
        <taxon>Actinomycetes</taxon>
        <taxon>Micromonosporales</taxon>
        <taxon>Micromonosporaceae</taxon>
        <taxon>Luedemannella</taxon>
    </lineage>
</organism>
<evidence type="ECO:0000256" key="7">
    <source>
        <dbReference type="PROSITE-ProRule" id="PRU01091"/>
    </source>
</evidence>
<evidence type="ECO:0000313" key="10">
    <source>
        <dbReference type="EMBL" id="GAA1800803.1"/>
    </source>
</evidence>
<dbReference type="InterPro" id="IPR016032">
    <property type="entry name" value="Sig_transdc_resp-reg_C-effctor"/>
</dbReference>
<keyword evidence="1" id="KW-0597">Phosphoprotein</keyword>
<keyword evidence="4 7" id="KW-0238">DNA-binding</keyword>